<organism evidence="2 3">
    <name type="scientific">Winogradskyella haliclonae</name>
    <dbReference type="NCBI Taxonomy" id="2048558"/>
    <lineage>
        <taxon>Bacteria</taxon>
        <taxon>Pseudomonadati</taxon>
        <taxon>Bacteroidota</taxon>
        <taxon>Flavobacteriia</taxon>
        <taxon>Flavobacteriales</taxon>
        <taxon>Flavobacteriaceae</taxon>
        <taxon>Winogradskyella</taxon>
    </lineage>
</organism>
<sequence length="213" mass="25116">MDELELLKKDWQRDAVEYPELTYDEIYNMSHAKSSSIVKWIFYISLIEFAFWFVIAFALKGTAFSEKVQSLESSTAFTVLSIFSSIILLYFLYRFYMNYKNISSIDNSRRLMKNILKTRRTVKMYVYFNLIFLVISTVYGVFYVIDHDSTTQELVSKATANGEMFKFYAGIIIVTLLLLAIAIGFLLLFYWLIYGILLKRLNHNYKELKKLEV</sequence>
<name>A0ABQ2BXK6_9FLAO</name>
<protein>
    <submittedName>
        <fullName evidence="2">Uncharacterized protein</fullName>
    </submittedName>
</protein>
<dbReference type="EMBL" id="BMDQ01000001">
    <property type="protein sequence ID" value="GGI57216.1"/>
    <property type="molecule type" value="Genomic_DNA"/>
</dbReference>
<dbReference type="Proteomes" id="UP000624701">
    <property type="component" value="Unassembled WGS sequence"/>
</dbReference>
<feature type="transmembrane region" description="Helical" evidence="1">
    <location>
        <begin position="40"/>
        <end position="59"/>
    </location>
</feature>
<reference evidence="3" key="1">
    <citation type="journal article" date="2019" name="Int. J. Syst. Evol. Microbiol.">
        <title>The Global Catalogue of Microorganisms (GCM) 10K type strain sequencing project: providing services to taxonomists for standard genome sequencing and annotation.</title>
        <authorList>
            <consortium name="The Broad Institute Genomics Platform"/>
            <consortium name="The Broad Institute Genome Sequencing Center for Infectious Disease"/>
            <person name="Wu L."/>
            <person name="Ma J."/>
        </authorList>
    </citation>
    <scope>NUCLEOTIDE SEQUENCE [LARGE SCALE GENOMIC DNA]</scope>
    <source>
        <strain evidence="3">CCM 8681</strain>
    </source>
</reference>
<keyword evidence="1" id="KW-0812">Transmembrane</keyword>
<keyword evidence="1" id="KW-1133">Transmembrane helix</keyword>
<feature type="transmembrane region" description="Helical" evidence="1">
    <location>
        <begin position="165"/>
        <end position="193"/>
    </location>
</feature>
<proteinExistence type="predicted"/>
<evidence type="ECO:0000313" key="3">
    <source>
        <dbReference type="Proteomes" id="UP000624701"/>
    </source>
</evidence>
<comment type="caution">
    <text evidence="2">The sequence shown here is derived from an EMBL/GenBank/DDBJ whole genome shotgun (WGS) entry which is preliminary data.</text>
</comment>
<feature type="transmembrane region" description="Helical" evidence="1">
    <location>
        <begin position="125"/>
        <end position="145"/>
    </location>
</feature>
<evidence type="ECO:0000256" key="1">
    <source>
        <dbReference type="SAM" id="Phobius"/>
    </source>
</evidence>
<feature type="transmembrane region" description="Helical" evidence="1">
    <location>
        <begin position="74"/>
        <end position="93"/>
    </location>
</feature>
<keyword evidence="3" id="KW-1185">Reference proteome</keyword>
<gene>
    <name evidence="2" type="ORF">GCM10011444_15250</name>
</gene>
<keyword evidence="1" id="KW-0472">Membrane</keyword>
<accession>A0ABQ2BXK6</accession>
<dbReference type="RefSeq" id="WP_188374091.1">
    <property type="nucleotide sequence ID" value="NZ_BMDQ01000001.1"/>
</dbReference>
<evidence type="ECO:0000313" key="2">
    <source>
        <dbReference type="EMBL" id="GGI57216.1"/>
    </source>
</evidence>